<evidence type="ECO:0000313" key="2">
    <source>
        <dbReference type="EMBL" id="SOH02800.1"/>
    </source>
</evidence>
<dbReference type="KEGG" id="kst:KSMBR1_0284"/>
<dbReference type="Proteomes" id="UP000221734">
    <property type="component" value="Chromosome Kuenenia_stuttgartiensis_MBR1"/>
</dbReference>
<evidence type="ECO:0000259" key="1">
    <source>
        <dbReference type="Pfam" id="PF12651"/>
    </source>
</evidence>
<feature type="domain" description="Predicted DNA-binding protein ribbon-helix-helix" evidence="1">
    <location>
        <begin position="10"/>
        <end position="46"/>
    </location>
</feature>
<reference evidence="3" key="1">
    <citation type="submission" date="2017-10" db="EMBL/GenBank/DDBJ databases">
        <authorList>
            <person name="Frank J."/>
        </authorList>
    </citation>
    <scope>NUCLEOTIDE SEQUENCE [LARGE SCALE GENOMIC DNA]</scope>
</reference>
<accession>A0A2C9CAT3</accession>
<gene>
    <name evidence="2" type="ORF">KSMBR1_0284</name>
</gene>
<dbReference type="EMBL" id="LT934425">
    <property type="protein sequence ID" value="SOH02800.1"/>
    <property type="molecule type" value="Genomic_DNA"/>
</dbReference>
<proteinExistence type="predicted"/>
<dbReference type="AlphaFoldDB" id="A0A2C9CAT3"/>
<dbReference type="RefSeq" id="WP_099323718.1">
    <property type="nucleotide sequence ID" value="NZ_LT934425.1"/>
</dbReference>
<name>A0A2C9CAT3_KUEST</name>
<dbReference type="Pfam" id="PF12651">
    <property type="entry name" value="RHH_3"/>
    <property type="match status" value="1"/>
</dbReference>
<keyword evidence="3" id="KW-1185">Reference proteome</keyword>
<organism evidence="2 3">
    <name type="scientific">Kuenenia stuttgartiensis</name>
    <dbReference type="NCBI Taxonomy" id="174633"/>
    <lineage>
        <taxon>Bacteria</taxon>
        <taxon>Pseudomonadati</taxon>
        <taxon>Planctomycetota</taxon>
        <taxon>Candidatus Brocadiia</taxon>
        <taxon>Candidatus Brocadiales</taxon>
        <taxon>Candidatus Brocadiaceae</taxon>
        <taxon>Candidatus Kuenenia</taxon>
    </lineage>
</organism>
<evidence type="ECO:0000313" key="3">
    <source>
        <dbReference type="Proteomes" id="UP000221734"/>
    </source>
</evidence>
<protein>
    <recommendedName>
        <fullName evidence="1">Predicted DNA-binding protein ribbon-helix-helix domain-containing protein</fullName>
    </recommendedName>
</protein>
<sequence>MRDEPGKFFNFLMPYSQYEELRGLARKTDLPMAEIIRQAVRSVLESGGRVRLKKPCA</sequence>
<dbReference type="InterPro" id="IPR038733">
    <property type="entry name" value="Predicted_DNA_bind_prot_RHH"/>
</dbReference>
<dbReference type="OrthoDB" id="9983928at2"/>